<accession>A0A0D6P832</accession>
<dbReference type="InterPro" id="IPR029058">
    <property type="entry name" value="AB_hydrolase_fold"/>
</dbReference>
<gene>
    <name evidence="3" type="ORF">Asru_0219_08</name>
</gene>
<dbReference type="GO" id="GO:0016747">
    <property type="term" value="F:acyltransferase activity, transferring groups other than amino-acyl groups"/>
    <property type="evidence" value="ECO:0007669"/>
    <property type="project" value="InterPro"/>
</dbReference>
<dbReference type="InterPro" id="IPR000073">
    <property type="entry name" value="AB_hydrolase_1"/>
</dbReference>
<dbReference type="RefSeq" id="WP_048860981.1">
    <property type="nucleotide sequence ID" value="NZ_BANB01000219.1"/>
</dbReference>
<dbReference type="GO" id="GO:0016787">
    <property type="term" value="F:hydrolase activity"/>
    <property type="evidence" value="ECO:0007669"/>
    <property type="project" value="UniProtKB-KW"/>
</dbReference>
<comment type="caution">
    <text evidence="3">The sequence shown here is derived from an EMBL/GenBank/DDBJ whole genome shotgun (WGS) entry which is preliminary data.</text>
</comment>
<evidence type="ECO:0000256" key="1">
    <source>
        <dbReference type="PIRSR" id="PIRSR000443-1"/>
    </source>
</evidence>
<dbReference type="Proteomes" id="UP000032680">
    <property type="component" value="Unassembled WGS sequence"/>
</dbReference>
<dbReference type="OrthoDB" id="9800754at2"/>
<keyword evidence="3" id="KW-0378">Hydrolase</keyword>
<dbReference type="NCBIfam" id="NF005757">
    <property type="entry name" value="PRK07581.1"/>
    <property type="match status" value="1"/>
</dbReference>
<dbReference type="Gene3D" id="3.40.50.1820">
    <property type="entry name" value="alpha/beta hydrolase"/>
    <property type="match status" value="1"/>
</dbReference>
<organism evidence="3 4">
    <name type="scientific">Acidisphaera rubrifaciens HS-AP3</name>
    <dbReference type="NCBI Taxonomy" id="1231350"/>
    <lineage>
        <taxon>Bacteria</taxon>
        <taxon>Pseudomonadati</taxon>
        <taxon>Pseudomonadota</taxon>
        <taxon>Alphaproteobacteria</taxon>
        <taxon>Acetobacterales</taxon>
        <taxon>Acetobacteraceae</taxon>
        <taxon>Acidisphaera</taxon>
    </lineage>
</organism>
<feature type="active site" evidence="1">
    <location>
        <position position="283"/>
    </location>
</feature>
<feature type="active site" description="Nucleophile" evidence="1">
    <location>
        <position position="129"/>
    </location>
</feature>
<keyword evidence="4" id="KW-1185">Reference proteome</keyword>
<evidence type="ECO:0000313" key="3">
    <source>
        <dbReference type="EMBL" id="GAN77024.1"/>
    </source>
</evidence>
<feature type="active site" evidence="1">
    <location>
        <position position="312"/>
    </location>
</feature>
<dbReference type="PANTHER" id="PTHR32268">
    <property type="entry name" value="HOMOSERINE O-ACETYLTRANSFERASE"/>
    <property type="match status" value="1"/>
</dbReference>
<reference evidence="3 4" key="1">
    <citation type="submission" date="2012-11" db="EMBL/GenBank/DDBJ databases">
        <title>Whole genome sequence of Acidisphaera rubrifaciens HS-AP3.</title>
        <authorList>
            <person name="Azuma Y."/>
            <person name="Higashiura N."/>
            <person name="Hirakawa H."/>
            <person name="Matsushita K."/>
        </authorList>
    </citation>
    <scope>NUCLEOTIDE SEQUENCE [LARGE SCALE GENOMIC DNA]</scope>
    <source>
        <strain evidence="3 4">HS-AP3</strain>
    </source>
</reference>
<dbReference type="InterPro" id="IPR008220">
    <property type="entry name" value="HAT_MetX-like"/>
</dbReference>
<dbReference type="Pfam" id="PF00561">
    <property type="entry name" value="Abhydrolase_1"/>
    <property type="match status" value="1"/>
</dbReference>
<evidence type="ECO:0000259" key="2">
    <source>
        <dbReference type="Pfam" id="PF00561"/>
    </source>
</evidence>
<protein>
    <submittedName>
        <fullName evidence="3">Hydrolase alpha/beta</fullName>
    </submittedName>
</protein>
<dbReference type="AlphaFoldDB" id="A0A0D6P832"/>
<dbReference type="SUPFAM" id="SSF53474">
    <property type="entry name" value="alpha/beta-Hydrolases"/>
    <property type="match status" value="1"/>
</dbReference>
<feature type="domain" description="AB hydrolase-1" evidence="2">
    <location>
        <begin position="60"/>
        <end position="307"/>
    </location>
</feature>
<evidence type="ECO:0000313" key="4">
    <source>
        <dbReference type="Proteomes" id="UP000032680"/>
    </source>
</evidence>
<sequence>MSEFLEVPNFALQKGGMLPLARLAYRTLGTLNAARDNAVLVPSWYTGTDADSEFVFCGGGKRALDPGKHFIILTNLLGNGISSSPSNTPAPYDRGMFPNVTLYDNVVLQHKLVTGTFGITRLHLVTGWSMGACQTYQWASQYPDMVRAAAPIAGSARTASFNKIFLLSLRRALTLDPAFDEGFYARPPLAGLRAFAAIYAGWGVSEAFFRTKAYAAFGASTHEEFSQYFWEPFFQKCDANNLLSQLWTWEHGDISDTPAFKGDFEAALAAIKAKTIILPVDLDRYFPPVDSEYEARFMPNGECRTINSIWGHMAPFNPADAAIIDAALNELLG</sequence>
<proteinExistence type="predicted"/>
<dbReference type="EMBL" id="BANB01000219">
    <property type="protein sequence ID" value="GAN77024.1"/>
    <property type="molecule type" value="Genomic_DNA"/>
</dbReference>
<name>A0A0D6P832_9PROT</name>
<dbReference type="PIRSF" id="PIRSF000443">
    <property type="entry name" value="Homoser_Ac_trans"/>
    <property type="match status" value="1"/>
</dbReference>
<dbReference type="PANTHER" id="PTHR32268:SF15">
    <property type="entry name" value="HOMOSERINE ACETYLTRANSFERASE FAMILY PROTEIN (AFU_ORTHOLOGUE AFUA_1G15350)"/>
    <property type="match status" value="1"/>
</dbReference>